<sequence>MNQPNYASATIDELHQHLASVILPLWATRGFNDALGLPYDVIAPPGQPALPPTRYRAMACARQLYVFSAAGWHDHADRLFESLRSRFVDTTHGGWHYSIDVQGVPQETQKDLYTHAFIVFSCAEYFRHRGNRDALDLLEATLHVIETRFATDAGLYNAVLSADFRTLVDGPQQNPIMHLAEAYLSARDVQRDAWFSDALQRIAEQMIATFVHRPTGCIAELPIGCSALRIEPGHQFEWFYLASSAPDVFGHSDLPKWLGSAYMFSLRHGVSPVTGGVCAALDEHGHVIEPNERLWAQTEFARALATSQALRGASEAQDAHVPLKTQLGRFKQRFLRDYGWVESIAQDGAVVRADMPSTTPYHMATMYHAVARLRTGS</sequence>
<dbReference type="Proteomes" id="UP000243096">
    <property type="component" value="Unassembled WGS sequence"/>
</dbReference>
<evidence type="ECO:0000256" key="1">
    <source>
        <dbReference type="ARBA" id="ARBA00008558"/>
    </source>
</evidence>
<evidence type="ECO:0000313" key="3">
    <source>
        <dbReference type="EMBL" id="PPB83734.1"/>
    </source>
</evidence>
<dbReference type="Gene3D" id="1.50.10.10">
    <property type="match status" value="1"/>
</dbReference>
<dbReference type="PANTHER" id="PTHR15108">
    <property type="entry name" value="N-ACYLGLUCOSAMINE-2-EPIMERASE"/>
    <property type="match status" value="1"/>
</dbReference>
<organism evidence="3 4">
    <name type="scientific">Mycetohabitans endofungorum</name>
    <dbReference type="NCBI Taxonomy" id="417203"/>
    <lineage>
        <taxon>Bacteria</taxon>
        <taxon>Pseudomonadati</taxon>
        <taxon>Pseudomonadota</taxon>
        <taxon>Betaproteobacteria</taxon>
        <taxon>Burkholderiales</taxon>
        <taxon>Burkholderiaceae</taxon>
        <taxon>Mycetohabitans</taxon>
    </lineage>
</organism>
<dbReference type="InterPro" id="IPR010819">
    <property type="entry name" value="AGE/CE"/>
</dbReference>
<dbReference type="GO" id="GO:0016853">
    <property type="term" value="F:isomerase activity"/>
    <property type="evidence" value="ECO:0007669"/>
    <property type="project" value="UniProtKB-KW"/>
</dbReference>
<comment type="caution">
    <text evidence="3">The sequence shown here is derived from an EMBL/GenBank/DDBJ whole genome shotgun (WGS) entry which is preliminary data.</text>
</comment>
<accession>A0A2P5KAJ4</accession>
<reference evidence="3 4" key="1">
    <citation type="submission" date="2018-01" db="EMBL/GenBank/DDBJ databases">
        <title>Genomic Encyclopedia of Type Strains, Phase III (KMG-III): the genomes of soil and plant-associated and newly described type strains.</title>
        <authorList>
            <person name="Whitman W."/>
        </authorList>
    </citation>
    <scope>NUCLEOTIDE SEQUENCE [LARGE SCALE GENOMIC DNA]</scope>
    <source>
        <strain evidence="3 4">HKI456</strain>
    </source>
</reference>
<dbReference type="SUPFAM" id="SSF48208">
    <property type="entry name" value="Six-hairpin glycosidases"/>
    <property type="match status" value="1"/>
</dbReference>
<dbReference type="InterPro" id="IPR008928">
    <property type="entry name" value="6-hairpin_glycosidase_sf"/>
</dbReference>
<dbReference type="GO" id="GO:0005975">
    <property type="term" value="P:carbohydrate metabolic process"/>
    <property type="evidence" value="ECO:0007669"/>
    <property type="project" value="InterPro"/>
</dbReference>
<evidence type="ECO:0000256" key="2">
    <source>
        <dbReference type="ARBA" id="ARBA00023235"/>
    </source>
</evidence>
<comment type="similarity">
    <text evidence="1">Belongs to the N-acylglucosamine 2-epimerase family.</text>
</comment>
<dbReference type="Pfam" id="PF07221">
    <property type="entry name" value="GlcNAc_2-epim"/>
    <property type="match status" value="1"/>
</dbReference>
<keyword evidence="2 3" id="KW-0413">Isomerase</keyword>
<protein>
    <submittedName>
        <fullName evidence="3">Mannose-6-phosphate isomerase</fullName>
    </submittedName>
</protein>
<dbReference type="OrthoDB" id="9806359at2"/>
<evidence type="ECO:0000313" key="4">
    <source>
        <dbReference type="Proteomes" id="UP000243096"/>
    </source>
</evidence>
<dbReference type="RefSeq" id="WP_104077403.1">
    <property type="nucleotide sequence ID" value="NZ_CP062179.1"/>
</dbReference>
<dbReference type="EMBL" id="PRDW01000006">
    <property type="protein sequence ID" value="PPB83734.1"/>
    <property type="molecule type" value="Genomic_DNA"/>
</dbReference>
<dbReference type="AlphaFoldDB" id="A0A2P5KAJ4"/>
<keyword evidence="4" id="KW-1185">Reference proteome</keyword>
<name>A0A2P5KAJ4_9BURK</name>
<gene>
    <name evidence="3" type="ORF">B0O95_106125</name>
</gene>
<proteinExistence type="inferred from homology"/>
<dbReference type="InterPro" id="IPR012341">
    <property type="entry name" value="6hp_glycosidase-like_sf"/>
</dbReference>